<dbReference type="Pfam" id="PF04307">
    <property type="entry name" value="YdjM"/>
    <property type="match status" value="1"/>
</dbReference>
<dbReference type="RefSeq" id="WP_290265591.1">
    <property type="nucleotide sequence ID" value="NZ_JAUFQG010000006.1"/>
</dbReference>
<keyword evidence="1" id="KW-0812">Transmembrane</keyword>
<feature type="transmembrane region" description="Helical" evidence="1">
    <location>
        <begin position="23"/>
        <end position="43"/>
    </location>
</feature>
<organism evidence="2 3">
    <name type="scientific">Simiduia curdlanivorans</name>
    <dbReference type="NCBI Taxonomy" id="1492769"/>
    <lineage>
        <taxon>Bacteria</taxon>
        <taxon>Pseudomonadati</taxon>
        <taxon>Pseudomonadota</taxon>
        <taxon>Gammaproteobacteria</taxon>
        <taxon>Cellvibrionales</taxon>
        <taxon>Cellvibrionaceae</taxon>
        <taxon>Simiduia</taxon>
    </lineage>
</organism>
<keyword evidence="3" id="KW-1185">Reference proteome</keyword>
<keyword evidence="1" id="KW-0472">Membrane</keyword>
<dbReference type="EMBL" id="JBHSCX010000005">
    <property type="protein sequence ID" value="MFC4362190.1"/>
    <property type="molecule type" value="Genomic_DNA"/>
</dbReference>
<name>A0ABV8V4Q8_9GAMM</name>
<dbReference type="PANTHER" id="PTHR35531:SF1">
    <property type="entry name" value="INNER MEMBRANE PROTEIN YBCI-RELATED"/>
    <property type="match status" value="1"/>
</dbReference>
<keyword evidence="1" id="KW-1133">Transmembrane helix</keyword>
<protein>
    <submittedName>
        <fullName evidence="2">Metal-dependent hydrolase</fullName>
    </submittedName>
</protein>
<accession>A0ABV8V4Q8</accession>
<feature type="transmembrane region" description="Helical" evidence="1">
    <location>
        <begin position="85"/>
        <end position="115"/>
    </location>
</feature>
<dbReference type="PANTHER" id="PTHR35531">
    <property type="entry name" value="INNER MEMBRANE PROTEIN YBCI-RELATED"/>
    <property type="match status" value="1"/>
</dbReference>
<evidence type="ECO:0000256" key="1">
    <source>
        <dbReference type="SAM" id="Phobius"/>
    </source>
</evidence>
<evidence type="ECO:0000313" key="3">
    <source>
        <dbReference type="Proteomes" id="UP001595840"/>
    </source>
</evidence>
<feature type="transmembrane region" description="Helical" evidence="1">
    <location>
        <begin position="55"/>
        <end position="73"/>
    </location>
</feature>
<dbReference type="GO" id="GO:0016787">
    <property type="term" value="F:hydrolase activity"/>
    <property type="evidence" value="ECO:0007669"/>
    <property type="project" value="UniProtKB-KW"/>
</dbReference>
<keyword evidence="2" id="KW-0378">Hydrolase</keyword>
<dbReference type="Proteomes" id="UP001595840">
    <property type="component" value="Unassembled WGS sequence"/>
</dbReference>
<evidence type="ECO:0000313" key="2">
    <source>
        <dbReference type="EMBL" id="MFC4362190.1"/>
    </source>
</evidence>
<feature type="transmembrane region" description="Helical" evidence="1">
    <location>
        <begin position="152"/>
        <end position="174"/>
    </location>
</feature>
<gene>
    <name evidence="2" type="ORF">ACFOX3_07750</name>
</gene>
<sequence>MTHALIPVALTVMAGRRQISWRLCFWGCVVSILPDADVIAFKLGIPYQDILGHRGFTHSVVFSLMVGSLGAFARHYFHAKGLTIFLFFSVSTASHALLDALTNGGLGVALAWPFVESRYFLPWRVIEVSPIGLKSFLSARGASVLASEVHVVWLPLLALVLAVCLTRITLGFYLRSVAHHVDDKSST</sequence>
<comment type="caution">
    <text evidence="2">The sequence shown here is derived from an EMBL/GenBank/DDBJ whole genome shotgun (WGS) entry which is preliminary data.</text>
</comment>
<proteinExistence type="predicted"/>
<dbReference type="InterPro" id="IPR007404">
    <property type="entry name" value="YdjM-like"/>
</dbReference>
<reference evidence="3" key="1">
    <citation type="journal article" date="2019" name="Int. J. Syst. Evol. Microbiol.">
        <title>The Global Catalogue of Microorganisms (GCM) 10K type strain sequencing project: providing services to taxonomists for standard genome sequencing and annotation.</title>
        <authorList>
            <consortium name="The Broad Institute Genomics Platform"/>
            <consortium name="The Broad Institute Genome Sequencing Center for Infectious Disease"/>
            <person name="Wu L."/>
            <person name="Ma J."/>
        </authorList>
    </citation>
    <scope>NUCLEOTIDE SEQUENCE [LARGE SCALE GENOMIC DNA]</scope>
    <source>
        <strain evidence="3">CECT 8570</strain>
    </source>
</reference>